<dbReference type="PANTHER" id="PTHR30005:SF0">
    <property type="entry name" value="RETROGRADE REGULATION PROTEIN 2"/>
    <property type="match status" value="1"/>
</dbReference>
<organism evidence="2">
    <name type="scientific">candidate division WOR-3 bacterium</name>
    <dbReference type="NCBI Taxonomy" id="2052148"/>
    <lineage>
        <taxon>Bacteria</taxon>
        <taxon>Bacteria division WOR-3</taxon>
    </lineage>
</organism>
<dbReference type="GO" id="GO:0016462">
    <property type="term" value="F:pyrophosphatase activity"/>
    <property type="evidence" value="ECO:0007669"/>
    <property type="project" value="TreeGrafter"/>
</dbReference>
<dbReference type="EMBL" id="DQWE01000394">
    <property type="protein sequence ID" value="HDI83798.1"/>
    <property type="molecule type" value="Genomic_DNA"/>
</dbReference>
<protein>
    <submittedName>
        <fullName evidence="2">Ppx/GppA family phosphatase</fullName>
    </submittedName>
</protein>
<proteinExistence type="predicted"/>
<dbReference type="AlphaFoldDB" id="A0A7C0VEI4"/>
<comment type="caution">
    <text evidence="2">The sequence shown here is derived from an EMBL/GenBank/DDBJ whole genome shotgun (WGS) entry which is preliminary data.</text>
</comment>
<dbReference type="InterPro" id="IPR043129">
    <property type="entry name" value="ATPase_NBD"/>
</dbReference>
<gene>
    <name evidence="2" type="ORF">ENF18_08435</name>
</gene>
<name>A0A7C0VEI4_UNCW3</name>
<dbReference type="Gene3D" id="3.30.420.150">
    <property type="entry name" value="Exopolyphosphatase. Domain 2"/>
    <property type="match status" value="1"/>
</dbReference>
<accession>A0A7C0VEI4</accession>
<dbReference type="SUPFAM" id="SSF53067">
    <property type="entry name" value="Actin-like ATPase domain"/>
    <property type="match status" value="2"/>
</dbReference>
<evidence type="ECO:0000313" key="2">
    <source>
        <dbReference type="EMBL" id="HDI83798.1"/>
    </source>
</evidence>
<dbReference type="CDD" id="cd24054">
    <property type="entry name" value="ASKHA_NBD_AaPPX-GppA_MtPPX2-like"/>
    <property type="match status" value="1"/>
</dbReference>
<dbReference type="InterPro" id="IPR003695">
    <property type="entry name" value="Ppx_GppA_N"/>
</dbReference>
<sequence>MRYSSIDIGSNSVLFTCIEYDKGNIQVVEDVSVITGLSRGMKETFKDDAIEKTVHAVCNFKEKAERTGCGTPVVIGTMALRRAKNRGIFLKRLKDICGLNVRILSGEEEGYYSFISVSLKVKERIIVVDIGGGSSEIVSGIGRSIDYIRSIPIGAVSLYERFIKNDPPSEDDVNKMLLFIESSLDEIQRPYGERVVGIGGTVTTLAAIHMGKEYSREAIEGIYLERDTVEKMIEMFMAKNSIERRRIKGMEKEREDIILAGTGILYTILNWAGFDGVYVSTGGVRYGVLMEKIEGGAYDTHIQKDKAT</sequence>
<dbReference type="InterPro" id="IPR050273">
    <property type="entry name" value="GppA/Ppx_hydrolase"/>
</dbReference>
<dbReference type="Pfam" id="PF02541">
    <property type="entry name" value="Ppx-GppA"/>
    <property type="match status" value="1"/>
</dbReference>
<evidence type="ECO:0000259" key="1">
    <source>
        <dbReference type="Pfam" id="PF02541"/>
    </source>
</evidence>
<dbReference type="Proteomes" id="UP000885847">
    <property type="component" value="Unassembled WGS sequence"/>
</dbReference>
<reference evidence="2" key="1">
    <citation type="journal article" date="2020" name="mSystems">
        <title>Genome- and Community-Level Interaction Insights into Carbon Utilization and Element Cycling Functions of Hydrothermarchaeota in Hydrothermal Sediment.</title>
        <authorList>
            <person name="Zhou Z."/>
            <person name="Liu Y."/>
            <person name="Xu W."/>
            <person name="Pan J."/>
            <person name="Luo Z.H."/>
            <person name="Li M."/>
        </authorList>
    </citation>
    <scope>NUCLEOTIDE SEQUENCE [LARGE SCALE GENOMIC DNA]</scope>
    <source>
        <strain evidence="2">HyVt-102</strain>
    </source>
</reference>
<dbReference type="PANTHER" id="PTHR30005">
    <property type="entry name" value="EXOPOLYPHOSPHATASE"/>
    <property type="match status" value="1"/>
</dbReference>
<feature type="domain" description="Ppx/GppA phosphatase N-terminal" evidence="1">
    <location>
        <begin position="21"/>
        <end position="293"/>
    </location>
</feature>
<dbReference type="Gene3D" id="3.30.420.40">
    <property type="match status" value="1"/>
</dbReference>